<protein>
    <recommendedName>
        <fullName evidence="1">Halobacterial output domain-containing protein</fullName>
    </recommendedName>
</protein>
<name>A0A3N6LXK8_NATCH</name>
<dbReference type="EMBL" id="REGA01000005">
    <property type="protein sequence ID" value="RQG95523.1"/>
    <property type="molecule type" value="Genomic_DNA"/>
</dbReference>
<gene>
    <name evidence="2" type="ORF">EA473_08725</name>
</gene>
<dbReference type="RefSeq" id="WP_124195239.1">
    <property type="nucleotide sequence ID" value="NZ_REGA01000005.1"/>
</dbReference>
<dbReference type="Proteomes" id="UP000282323">
    <property type="component" value="Unassembled WGS sequence"/>
</dbReference>
<accession>A0A3N6LXK8</accession>
<dbReference type="OrthoDB" id="181456at2157"/>
<evidence type="ECO:0000313" key="3">
    <source>
        <dbReference type="Proteomes" id="UP000282323"/>
    </source>
</evidence>
<evidence type="ECO:0000313" key="2">
    <source>
        <dbReference type="EMBL" id="RQG95523.1"/>
    </source>
</evidence>
<organism evidence="2 3">
    <name type="scientific">Natrarchaeobius chitinivorans</name>
    <dbReference type="NCBI Taxonomy" id="1679083"/>
    <lineage>
        <taxon>Archaea</taxon>
        <taxon>Methanobacteriati</taxon>
        <taxon>Methanobacteriota</taxon>
        <taxon>Stenosarchaea group</taxon>
        <taxon>Halobacteria</taxon>
        <taxon>Halobacteriales</taxon>
        <taxon>Natrialbaceae</taxon>
        <taxon>Natrarchaeobius</taxon>
    </lineage>
</organism>
<feature type="domain" description="Halobacterial output" evidence="1">
    <location>
        <begin position="12"/>
        <end position="82"/>
    </location>
</feature>
<keyword evidence="3" id="KW-1185">Reference proteome</keyword>
<proteinExistence type="predicted"/>
<sequence length="83" mass="8847">MDESESAYAFSKPSMRVLAAIADAEGVSPAALEPPLTDVVDTAALDRLFESTASDASTRRGRVSFRYRGYEITVDSDGTVDVA</sequence>
<comment type="caution">
    <text evidence="2">The sequence shown here is derived from an EMBL/GenBank/DDBJ whole genome shotgun (WGS) entry which is preliminary data.</text>
</comment>
<reference evidence="2 3" key="1">
    <citation type="submission" date="2018-10" db="EMBL/GenBank/DDBJ databases">
        <title>Natrarchaeobius chitinivorans gen. nov., sp. nov., and Natrarchaeobius haloalkaliphilus sp. nov., alkaliphilic, chitin-utilizing haloarchaea from hypersaline alkaline lakes.</title>
        <authorList>
            <person name="Sorokin D.Y."/>
            <person name="Elcheninov A.G."/>
            <person name="Kostrikina N.A."/>
            <person name="Bale N.J."/>
            <person name="Sinninghe Damste J.S."/>
            <person name="Khijniak T.V."/>
            <person name="Kublanov I.V."/>
            <person name="Toshchakov S.V."/>
        </authorList>
    </citation>
    <scope>NUCLEOTIDE SEQUENCE [LARGE SCALE GENOMIC DNA]</scope>
    <source>
        <strain evidence="2 3">AArcht4T</strain>
    </source>
</reference>
<dbReference type="InterPro" id="IPR040624">
    <property type="entry name" value="HalOD1"/>
</dbReference>
<evidence type="ECO:0000259" key="1">
    <source>
        <dbReference type="Pfam" id="PF18545"/>
    </source>
</evidence>
<dbReference type="Pfam" id="PF18545">
    <property type="entry name" value="HalOD1"/>
    <property type="match status" value="1"/>
</dbReference>
<dbReference type="AlphaFoldDB" id="A0A3N6LXK8"/>